<dbReference type="HOGENOM" id="CLU_165771_0_0_1"/>
<sequence length="123" mass="14192">MAKSLRSKRKMRLRTIKREIAEPHFEKKELEKQAALEAAMAAPKVEVRRRESSAMAGDFWGFVFVSPAEIEEEKVEEQEKSGGGAMETDMMASSLKPKKSIKKRSKSRGRLKKEKHRQKKLKF</sequence>
<name>D8S4H0_SELML</name>
<dbReference type="EMBL" id="GL377601">
    <property type="protein sequence ID" value="EFJ20748.1"/>
    <property type="molecule type" value="Genomic_DNA"/>
</dbReference>
<evidence type="ECO:0000313" key="3">
    <source>
        <dbReference type="Proteomes" id="UP000001514"/>
    </source>
</evidence>
<protein>
    <submittedName>
        <fullName evidence="2">Uncharacterized protein</fullName>
    </submittedName>
</protein>
<dbReference type="AlphaFoldDB" id="D8S4H0"/>
<organism evidence="3">
    <name type="scientific">Selaginella moellendorffii</name>
    <name type="common">Spikemoss</name>
    <dbReference type="NCBI Taxonomy" id="88036"/>
    <lineage>
        <taxon>Eukaryota</taxon>
        <taxon>Viridiplantae</taxon>
        <taxon>Streptophyta</taxon>
        <taxon>Embryophyta</taxon>
        <taxon>Tracheophyta</taxon>
        <taxon>Lycopodiopsida</taxon>
        <taxon>Selaginellales</taxon>
        <taxon>Selaginellaceae</taxon>
        <taxon>Selaginella</taxon>
    </lineage>
</organism>
<reference evidence="2 3" key="1">
    <citation type="journal article" date="2011" name="Science">
        <title>The Selaginella genome identifies genetic changes associated with the evolution of vascular plants.</title>
        <authorList>
            <person name="Banks J.A."/>
            <person name="Nishiyama T."/>
            <person name="Hasebe M."/>
            <person name="Bowman J.L."/>
            <person name="Gribskov M."/>
            <person name="dePamphilis C."/>
            <person name="Albert V.A."/>
            <person name="Aono N."/>
            <person name="Aoyama T."/>
            <person name="Ambrose B.A."/>
            <person name="Ashton N.W."/>
            <person name="Axtell M.J."/>
            <person name="Barker E."/>
            <person name="Barker M.S."/>
            <person name="Bennetzen J.L."/>
            <person name="Bonawitz N.D."/>
            <person name="Chapple C."/>
            <person name="Cheng C."/>
            <person name="Correa L.G."/>
            <person name="Dacre M."/>
            <person name="DeBarry J."/>
            <person name="Dreyer I."/>
            <person name="Elias M."/>
            <person name="Engstrom E.M."/>
            <person name="Estelle M."/>
            <person name="Feng L."/>
            <person name="Finet C."/>
            <person name="Floyd S.K."/>
            <person name="Frommer W.B."/>
            <person name="Fujita T."/>
            <person name="Gramzow L."/>
            <person name="Gutensohn M."/>
            <person name="Harholt J."/>
            <person name="Hattori M."/>
            <person name="Heyl A."/>
            <person name="Hirai T."/>
            <person name="Hiwatashi Y."/>
            <person name="Ishikawa M."/>
            <person name="Iwata M."/>
            <person name="Karol K.G."/>
            <person name="Koehler B."/>
            <person name="Kolukisaoglu U."/>
            <person name="Kubo M."/>
            <person name="Kurata T."/>
            <person name="Lalonde S."/>
            <person name="Li K."/>
            <person name="Li Y."/>
            <person name="Litt A."/>
            <person name="Lyons E."/>
            <person name="Manning G."/>
            <person name="Maruyama T."/>
            <person name="Michael T.P."/>
            <person name="Mikami K."/>
            <person name="Miyazaki S."/>
            <person name="Morinaga S."/>
            <person name="Murata T."/>
            <person name="Mueller-Roeber B."/>
            <person name="Nelson D.R."/>
            <person name="Obara M."/>
            <person name="Oguri Y."/>
            <person name="Olmstead R.G."/>
            <person name="Onodera N."/>
            <person name="Petersen B.L."/>
            <person name="Pils B."/>
            <person name="Prigge M."/>
            <person name="Rensing S.A."/>
            <person name="Riano-Pachon D.M."/>
            <person name="Roberts A.W."/>
            <person name="Sato Y."/>
            <person name="Scheller H.V."/>
            <person name="Schulz B."/>
            <person name="Schulz C."/>
            <person name="Shakirov E.V."/>
            <person name="Shibagaki N."/>
            <person name="Shinohara N."/>
            <person name="Shippen D.E."/>
            <person name="Soerensen I."/>
            <person name="Sotooka R."/>
            <person name="Sugimoto N."/>
            <person name="Sugita M."/>
            <person name="Sumikawa N."/>
            <person name="Tanurdzic M."/>
            <person name="Theissen G."/>
            <person name="Ulvskov P."/>
            <person name="Wakazuki S."/>
            <person name="Weng J.K."/>
            <person name="Willats W.W."/>
            <person name="Wipf D."/>
            <person name="Wolf P.G."/>
            <person name="Yang L."/>
            <person name="Zimmer A.D."/>
            <person name="Zhu Q."/>
            <person name="Mitros T."/>
            <person name="Hellsten U."/>
            <person name="Loque D."/>
            <person name="Otillar R."/>
            <person name="Salamov A."/>
            <person name="Schmutz J."/>
            <person name="Shapiro H."/>
            <person name="Lindquist E."/>
            <person name="Lucas S."/>
            <person name="Rokhsar D."/>
            <person name="Grigoriev I.V."/>
        </authorList>
    </citation>
    <scope>NUCLEOTIDE SEQUENCE [LARGE SCALE GENOMIC DNA]</scope>
</reference>
<dbReference type="Proteomes" id="UP000001514">
    <property type="component" value="Unassembled WGS sequence"/>
</dbReference>
<keyword evidence="3" id="KW-1185">Reference proteome</keyword>
<dbReference type="InParanoid" id="D8S4H0"/>
<proteinExistence type="predicted"/>
<dbReference type="eggNOG" id="ENOG502S3PP">
    <property type="taxonomic scope" value="Eukaryota"/>
</dbReference>
<dbReference type="PANTHER" id="PTHR36320">
    <property type="entry name" value="OS04G0611300 PROTEIN"/>
    <property type="match status" value="1"/>
</dbReference>
<dbReference type="FunCoup" id="D8S4H0">
    <property type="interactions" value="1178"/>
</dbReference>
<evidence type="ECO:0000313" key="2">
    <source>
        <dbReference type="EMBL" id="EFJ20748.1"/>
    </source>
</evidence>
<evidence type="ECO:0000256" key="1">
    <source>
        <dbReference type="SAM" id="MobiDB-lite"/>
    </source>
</evidence>
<dbReference type="Gramene" id="EFJ20748">
    <property type="protein sequence ID" value="EFJ20748"/>
    <property type="gene ID" value="SELMODRAFT_418044"/>
</dbReference>
<dbReference type="PANTHER" id="PTHR36320:SF1">
    <property type="entry name" value="OS04G0611300 PROTEIN"/>
    <property type="match status" value="1"/>
</dbReference>
<dbReference type="KEGG" id="smo:SELMODRAFT_418044"/>
<gene>
    <name evidence="2" type="ORF">SELMODRAFT_418044</name>
</gene>
<feature type="compositionally biased region" description="Basic residues" evidence="1">
    <location>
        <begin position="96"/>
        <end position="123"/>
    </location>
</feature>
<feature type="region of interest" description="Disordered" evidence="1">
    <location>
        <begin position="72"/>
        <end position="123"/>
    </location>
</feature>
<accession>D8S4H0</accession>